<name>A0A2P6U4F3_CHLSO</name>
<dbReference type="SUPFAM" id="SSF56112">
    <property type="entry name" value="Protein kinase-like (PK-like)"/>
    <property type="match status" value="1"/>
</dbReference>
<evidence type="ECO:0000313" key="9">
    <source>
        <dbReference type="EMBL" id="PRW61198.1"/>
    </source>
</evidence>
<dbReference type="AlphaFoldDB" id="A0A2P6U4F3"/>
<keyword evidence="1" id="KW-0808">Transferase</keyword>
<dbReference type="FunFam" id="1.10.510.10:FF:000571">
    <property type="entry name" value="Maternal embryonic leucine zipper kinase"/>
    <property type="match status" value="1"/>
</dbReference>
<organism evidence="9 10">
    <name type="scientific">Chlorella sorokiniana</name>
    <name type="common">Freshwater green alga</name>
    <dbReference type="NCBI Taxonomy" id="3076"/>
    <lineage>
        <taxon>Eukaryota</taxon>
        <taxon>Viridiplantae</taxon>
        <taxon>Chlorophyta</taxon>
        <taxon>core chlorophytes</taxon>
        <taxon>Trebouxiophyceae</taxon>
        <taxon>Chlorellales</taxon>
        <taxon>Chlorellaceae</taxon>
        <taxon>Chlorella clade</taxon>
        <taxon>Chlorella</taxon>
    </lineage>
</organism>
<comment type="caution">
    <text evidence="9">The sequence shown here is derived from an EMBL/GenBank/DDBJ whole genome shotgun (WGS) entry which is preliminary data.</text>
</comment>
<dbReference type="PANTHER" id="PTHR24347">
    <property type="entry name" value="SERINE/THREONINE-PROTEIN KINASE"/>
    <property type="match status" value="1"/>
</dbReference>
<dbReference type="PROSITE" id="PS00107">
    <property type="entry name" value="PROTEIN_KINASE_ATP"/>
    <property type="match status" value="1"/>
</dbReference>
<dbReference type="InterPro" id="IPR017441">
    <property type="entry name" value="Protein_kinase_ATP_BS"/>
</dbReference>
<keyword evidence="2 5" id="KW-0547">Nucleotide-binding</keyword>
<dbReference type="GO" id="GO:0005524">
    <property type="term" value="F:ATP binding"/>
    <property type="evidence" value="ECO:0007669"/>
    <property type="project" value="UniProtKB-UniRule"/>
</dbReference>
<dbReference type="EMBL" id="LHPG02000001">
    <property type="protein sequence ID" value="PRW61198.1"/>
    <property type="molecule type" value="Genomic_DNA"/>
</dbReference>
<evidence type="ECO:0000256" key="2">
    <source>
        <dbReference type="ARBA" id="ARBA00022741"/>
    </source>
</evidence>
<feature type="binding site" evidence="5">
    <location>
        <position position="59"/>
    </location>
    <ligand>
        <name>ATP</name>
        <dbReference type="ChEBI" id="CHEBI:30616"/>
    </ligand>
</feature>
<dbReference type="CDD" id="cd05117">
    <property type="entry name" value="STKc_CAMK"/>
    <property type="match status" value="1"/>
</dbReference>
<feature type="region of interest" description="Disordered" evidence="7">
    <location>
        <begin position="352"/>
        <end position="373"/>
    </location>
</feature>
<keyword evidence="6" id="KW-0723">Serine/threonine-protein kinase</keyword>
<accession>A0A2P6U4F3</accession>
<sequence length="392" mass="42556">MGCGASTAKPERYPEAGKKLRADAALEDVYDLGGVLGEGGYSTVRVATHRESGEQFACKVMTLPKAGRNTDCTMPCRETVMKEIDALLDLDHPNVVGLKEYFVDQSKVYLITELLRGGALLEAVLEQGHYSEADARTVFRQLIMAIQYLHSQGVVHRDVKLDNLLLVSPGDISRIKIADFGFAKKLQGGRGNAMQTVCGTSGYIAPEVIQVAMLPSGDMRSTWEQKQQHYGPPCDLWSAGVVLYMLLAGSPPFFDASEPRLLRSIMQAKYDFDTAAWDPVSGEAKDLIRKLLVVDPAQRLTCEQVLQHPWMSKVLDGGAQLPATAAAIKHELTRRRSSNRSGTLQQRIEDALRETPAGSRAATPAVSASVTPSRLDMQAAAAAAVKETTAPS</sequence>
<dbReference type="GO" id="GO:0004674">
    <property type="term" value="F:protein serine/threonine kinase activity"/>
    <property type="evidence" value="ECO:0007669"/>
    <property type="project" value="UniProtKB-KW"/>
</dbReference>
<dbReference type="OrthoDB" id="40902at2759"/>
<evidence type="ECO:0000256" key="7">
    <source>
        <dbReference type="SAM" id="MobiDB-lite"/>
    </source>
</evidence>
<gene>
    <name evidence="9" type="ORF">C2E21_0378</name>
</gene>
<dbReference type="InterPro" id="IPR011009">
    <property type="entry name" value="Kinase-like_dom_sf"/>
</dbReference>
<evidence type="ECO:0000256" key="5">
    <source>
        <dbReference type="PROSITE-ProRule" id="PRU10141"/>
    </source>
</evidence>
<keyword evidence="4 5" id="KW-0067">ATP-binding</keyword>
<evidence type="ECO:0000256" key="6">
    <source>
        <dbReference type="RuleBase" id="RU000304"/>
    </source>
</evidence>
<feature type="domain" description="Protein kinase" evidence="8">
    <location>
        <begin position="30"/>
        <end position="311"/>
    </location>
</feature>
<dbReference type="InterPro" id="IPR000719">
    <property type="entry name" value="Prot_kinase_dom"/>
</dbReference>
<protein>
    <submittedName>
        <fullName evidence="9">Calcium calmodulin-dependent kinase type 1</fullName>
    </submittedName>
</protein>
<dbReference type="Pfam" id="PF00069">
    <property type="entry name" value="Pkinase"/>
    <property type="match status" value="1"/>
</dbReference>
<proteinExistence type="inferred from homology"/>
<dbReference type="InterPro" id="IPR008271">
    <property type="entry name" value="Ser/Thr_kinase_AS"/>
</dbReference>
<dbReference type="Proteomes" id="UP000239899">
    <property type="component" value="Unassembled WGS sequence"/>
</dbReference>
<evidence type="ECO:0000256" key="1">
    <source>
        <dbReference type="ARBA" id="ARBA00022679"/>
    </source>
</evidence>
<dbReference type="PROSITE" id="PS00108">
    <property type="entry name" value="PROTEIN_KINASE_ST"/>
    <property type="match status" value="1"/>
</dbReference>
<dbReference type="STRING" id="3076.A0A2P6U4F3"/>
<comment type="similarity">
    <text evidence="6">Belongs to the protein kinase superfamily.</text>
</comment>
<dbReference type="PROSITE" id="PS50011">
    <property type="entry name" value="PROTEIN_KINASE_DOM"/>
    <property type="match status" value="1"/>
</dbReference>
<evidence type="ECO:0000256" key="3">
    <source>
        <dbReference type="ARBA" id="ARBA00022777"/>
    </source>
</evidence>
<evidence type="ECO:0000256" key="4">
    <source>
        <dbReference type="ARBA" id="ARBA00022840"/>
    </source>
</evidence>
<dbReference type="SMART" id="SM00220">
    <property type="entry name" value="S_TKc"/>
    <property type="match status" value="1"/>
</dbReference>
<evidence type="ECO:0000313" key="10">
    <source>
        <dbReference type="Proteomes" id="UP000239899"/>
    </source>
</evidence>
<keyword evidence="3 9" id="KW-0418">Kinase</keyword>
<evidence type="ECO:0000259" key="8">
    <source>
        <dbReference type="PROSITE" id="PS50011"/>
    </source>
</evidence>
<dbReference type="Gene3D" id="1.10.510.10">
    <property type="entry name" value="Transferase(Phosphotransferase) domain 1"/>
    <property type="match status" value="1"/>
</dbReference>
<reference evidence="9 10" key="1">
    <citation type="journal article" date="2018" name="Plant J.">
        <title>Genome sequences of Chlorella sorokiniana UTEX 1602 and Micractinium conductrix SAG 241.80: implications to maltose excretion by a green alga.</title>
        <authorList>
            <person name="Arriola M.B."/>
            <person name="Velmurugan N."/>
            <person name="Zhang Y."/>
            <person name="Plunkett M.H."/>
            <person name="Hondzo H."/>
            <person name="Barney B.M."/>
        </authorList>
    </citation>
    <scope>NUCLEOTIDE SEQUENCE [LARGE SCALE GENOMIC DNA]</scope>
    <source>
        <strain evidence="10">UTEX 1602</strain>
    </source>
</reference>
<keyword evidence="10" id="KW-1185">Reference proteome</keyword>